<keyword evidence="3" id="KW-1185">Reference proteome</keyword>
<feature type="compositionally biased region" description="Polar residues" evidence="1">
    <location>
        <begin position="1"/>
        <end position="32"/>
    </location>
</feature>
<dbReference type="Pfam" id="PF06910">
    <property type="entry name" value="MEA1"/>
    <property type="match status" value="1"/>
</dbReference>
<feature type="region of interest" description="Disordered" evidence="1">
    <location>
        <begin position="83"/>
        <end position="121"/>
    </location>
</feature>
<dbReference type="Proteomes" id="UP001152523">
    <property type="component" value="Unassembled WGS sequence"/>
</dbReference>
<accession>A0AAV0EB38</accession>
<gene>
    <name evidence="2" type="ORF">CEPIT_LOCUS23440</name>
</gene>
<dbReference type="AlphaFoldDB" id="A0AAV0EB38"/>
<feature type="compositionally biased region" description="Basic and acidic residues" evidence="1">
    <location>
        <begin position="97"/>
        <end position="119"/>
    </location>
</feature>
<dbReference type="PANTHER" id="PTHR37175:SF1">
    <property type="entry name" value="CONSTANS-LIKE PROTEIN-RELATED"/>
    <property type="match status" value="1"/>
</dbReference>
<name>A0AAV0EB38_9ASTE</name>
<sequence>MNAASSTQPDFVQDISGGSDSDTNSDEASQYYQPIAADVSDDEESPDRSPDLVNEDGDQFFSDSNRLPNGYACFVENGVSSLNLSDEDGECEEGLEEERIRASSDSSLRRPYRDDESRRSVSLSLTPENAMRVMEAMRGISFSGVAPDWAAQVPESQWIQRLRTIRQASTVTNSPIQD</sequence>
<evidence type="ECO:0000313" key="2">
    <source>
        <dbReference type="EMBL" id="CAH9121097.1"/>
    </source>
</evidence>
<protein>
    <submittedName>
        <fullName evidence="2">Uncharacterized protein</fullName>
    </submittedName>
</protein>
<organism evidence="2 3">
    <name type="scientific">Cuscuta epithymum</name>
    <dbReference type="NCBI Taxonomy" id="186058"/>
    <lineage>
        <taxon>Eukaryota</taxon>
        <taxon>Viridiplantae</taxon>
        <taxon>Streptophyta</taxon>
        <taxon>Embryophyta</taxon>
        <taxon>Tracheophyta</taxon>
        <taxon>Spermatophyta</taxon>
        <taxon>Magnoliopsida</taxon>
        <taxon>eudicotyledons</taxon>
        <taxon>Gunneridae</taxon>
        <taxon>Pentapetalae</taxon>
        <taxon>asterids</taxon>
        <taxon>lamiids</taxon>
        <taxon>Solanales</taxon>
        <taxon>Convolvulaceae</taxon>
        <taxon>Cuscuteae</taxon>
        <taxon>Cuscuta</taxon>
        <taxon>Cuscuta subgen. Cuscuta</taxon>
    </lineage>
</organism>
<feature type="region of interest" description="Disordered" evidence="1">
    <location>
        <begin position="1"/>
        <end position="63"/>
    </location>
</feature>
<dbReference type="EMBL" id="CAMAPF010000919">
    <property type="protein sequence ID" value="CAH9121097.1"/>
    <property type="molecule type" value="Genomic_DNA"/>
</dbReference>
<feature type="compositionally biased region" description="Acidic residues" evidence="1">
    <location>
        <begin position="85"/>
        <end position="96"/>
    </location>
</feature>
<evidence type="ECO:0000256" key="1">
    <source>
        <dbReference type="SAM" id="MobiDB-lite"/>
    </source>
</evidence>
<comment type="caution">
    <text evidence="2">The sequence shown here is derived from an EMBL/GenBank/DDBJ whole genome shotgun (WGS) entry which is preliminary data.</text>
</comment>
<evidence type="ECO:0000313" key="3">
    <source>
        <dbReference type="Proteomes" id="UP001152523"/>
    </source>
</evidence>
<proteinExistence type="predicted"/>
<dbReference type="PANTHER" id="PTHR37175">
    <property type="entry name" value="BNAA08G28800D PROTEIN"/>
    <property type="match status" value="1"/>
</dbReference>
<reference evidence="2" key="1">
    <citation type="submission" date="2022-07" db="EMBL/GenBank/DDBJ databases">
        <authorList>
            <person name="Macas J."/>
            <person name="Novak P."/>
            <person name="Neumann P."/>
        </authorList>
    </citation>
    <scope>NUCLEOTIDE SEQUENCE</scope>
</reference>